<dbReference type="OrthoDB" id="6397734at2"/>
<feature type="transmembrane region" description="Helical" evidence="7">
    <location>
        <begin position="233"/>
        <end position="262"/>
    </location>
</feature>
<dbReference type="PATRIC" id="fig|151081.8.peg.2154"/>
<proteinExistence type="inferred from homology"/>
<dbReference type="Proteomes" id="UP000033664">
    <property type="component" value="Unassembled WGS sequence"/>
</dbReference>
<feature type="transmembrane region" description="Helical" evidence="7">
    <location>
        <begin position="51"/>
        <end position="71"/>
    </location>
</feature>
<protein>
    <recommendedName>
        <fullName evidence="10">DUF350 domain-containing protein</fullName>
    </recommendedName>
</protein>
<organism evidence="8 9">
    <name type="scientific">Pseudoalteromonas ruthenica</name>
    <dbReference type="NCBI Taxonomy" id="151081"/>
    <lineage>
        <taxon>Bacteria</taxon>
        <taxon>Pseudomonadati</taxon>
        <taxon>Pseudomonadota</taxon>
        <taxon>Gammaproteobacteria</taxon>
        <taxon>Alteromonadales</taxon>
        <taxon>Pseudoalteromonadaceae</taxon>
        <taxon>Pseudoalteromonas</taxon>
    </lineage>
</organism>
<feature type="transmembrane region" description="Helical" evidence="7">
    <location>
        <begin position="12"/>
        <end position="31"/>
    </location>
</feature>
<feature type="transmembrane region" description="Helical" evidence="7">
    <location>
        <begin position="152"/>
        <end position="171"/>
    </location>
</feature>
<comment type="caution">
    <text evidence="8">The sequence shown here is derived from an EMBL/GenBank/DDBJ whole genome shotgun (WGS) entry which is preliminary data.</text>
</comment>
<dbReference type="GeneID" id="58229148"/>
<feature type="transmembrane region" description="Helical" evidence="7">
    <location>
        <begin position="274"/>
        <end position="295"/>
    </location>
</feature>
<comment type="subcellular location">
    <subcellularLocation>
        <location evidence="1">Cell membrane</location>
        <topology evidence="1">Multi-pass membrane protein</topology>
    </subcellularLocation>
</comment>
<evidence type="ECO:0000256" key="2">
    <source>
        <dbReference type="ARBA" id="ARBA00005779"/>
    </source>
</evidence>
<keyword evidence="9" id="KW-1185">Reference proteome</keyword>
<evidence type="ECO:0000313" key="8">
    <source>
        <dbReference type="EMBL" id="KJY98397.1"/>
    </source>
</evidence>
<keyword evidence="3" id="KW-1003">Cell membrane</keyword>
<evidence type="ECO:0008006" key="10">
    <source>
        <dbReference type="Google" id="ProtNLM"/>
    </source>
</evidence>
<feature type="transmembrane region" description="Helical" evidence="7">
    <location>
        <begin position="83"/>
        <end position="103"/>
    </location>
</feature>
<keyword evidence="4 7" id="KW-0812">Transmembrane</keyword>
<reference evidence="8 9" key="1">
    <citation type="journal article" date="2015" name="BMC Genomics">
        <title>Genome mining reveals unlocked bioactive potential of marine Gram-negative bacteria.</title>
        <authorList>
            <person name="Machado H."/>
            <person name="Sonnenschein E.C."/>
            <person name="Melchiorsen J."/>
            <person name="Gram L."/>
        </authorList>
    </citation>
    <scope>NUCLEOTIDE SEQUENCE [LARGE SCALE GENOMIC DNA]</scope>
    <source>
        <strain evidence="8 9">S3137</strain>
    </source>
</reference>
<accession>A0A0F4PQK6</accession>
<evidence type="ECO:0000256" key="7">
    <source>
        <dbReference type="SAM" id="Phobius"/>
    </source>
</evidence>
<comment type="similarity">
    <text evidence="2">Belongs to the UPF0719 family.</text>
</comment>
<keyword evidence="5 7" id="KW-1133">Transmembrane helix</keyword>
<name>A0A0F4PQK6_9GAMM</name>
<dbReference type="AlphaFoldDB" id="A0A0F4PQK6"/>
<keyword evidence="6 7" id="KW-0472">Membrane</keyword>
<dbReference type="GO" id="GO:0005886">
    <property type="term" value="C:plasma membrane"/>
    <property type="evidence" value="ECO:0007669"/>
    <property type="project" value="UniProtKB-SubCell"/>
</dbReference>
<evidence type="ECO:0000256" key="6">
    <source>
        <dbReference type="ARBA" id="ARBA00023136"/>
    </source>
</evidence>
<dbReference type="EMBL" id="JXXZ01000010">
    <property type="protein sequence ID" value="KJY98397.1"/>
    <property type="molecule type" value="Genomic_DNA"/>
</dbReference>
<dbReference type="PANTHER" id="PTHR40043:SF1">
    <property type="entry name" value="UPF0719 INNER MEMBRANE PROTEIN YJFL"/>
    <property type="match status" value="1"/>
</dbReference>
<evidence type="ECO:0000256" key="5">
    <source>
        <dbReference type="ARBA" id="ARBA00022989"/>
    </source>
</evidence>
<feature type="transmembrane region" description="Helical" evidence="7">
    <location>
        <begin position="209"/>
        <end position="227"/>
    </location>
</feature>
<dbReference type="InterPro" id="IPR007140">
    <property type="entry name" value="DUF350"/>
</dbReference>
<dbReference type="Pfam" id="PF03994">
    <property type="entry name" value="DUF350"/>
    <property type="match status" value="1"/>
</dbReference>
<dbReference type="PANTHER" id="PTHR40043">
    <property type="entry name" value="UPF0719 INNER MEMBRANE PROTEIN YJFL"/>
    <property type="match status" value="1"/>
</dbReference>
<dbReference type="eggNOG" id="ENOG502Z8DU">
    <property type="taxonomic scope" value="Bacteria"/>
</dbReference>
<evidence type="ECO:0000313" key="9">
    <source>
        <dbReference type="Proteomes" id="UP000033664"/>
    </source>
</evidence>
<sequence length="296" mass="32887">MTYFSLSNESLYTFAISFVAIAAVLFALRIYTQVRARQALKEELAQRDNFALGISYASYLLSLVLIIGYLVDDFSLTVMREEPWKVPLLLILMLLFTKVGQAIHRKWILSRFNEEKAILKQNVCAALVDSGMLLGNSIVVIGLVSWSQTNSMYSLLVVFVNFLFLQGLFALDSKVREARFAKVNQGASLQSNFNLENTSIGIRYAGKSVGMALALYAGLASANYYSGKMVENVFTLAVHCGLMWLLVNAMARAVLLIVLYRVDTGVEVDHQDNVGIAAVVFSVYCAMGYLLIQFFA</sequence>
<evidence type="ECO:0000256" key="4">
    <source>
        <dbReference type="ARBA" id="ARBA00022692"/>
    </source>
</evidence>
<feature type="transmembrane region" description="Helical" evidence="7">
    <location>
        <begin position="123"/>
        <end position="146"/>
    </location>
</feature>
<gene>
    <name evidence="8" type="ORF">TW72_11665</name>
</gene>
<dbReference type="RefSeq" id="WP_022946309.1">
    <property type="nucleotide sequence ID" value="NZ_DJHQ01000033.1"/>
</dbReference>
<evidence type="ECO:0000256" key="3">
    <source>
        <dbReference type="ARBA" id="ARBA00022475"/>
    </source>
</evidence>
<evidence type="ECO:0000256" key="1">
    <source>
        <dbReference type="ARBA" id="ARBA00004651"/>
    </source>
</evidence>